<reference evidence="1 2" key="1">
    <citation type="submission" date="2018-06" db="EMBL/GenBank/DDBJ databases">
        <authorList>
            <consortium name="Pathogen Informatics"/>
            <person name="Doyle S."/>
        </authorList>
    </citation>
    <scope>NUCLEOTIDE SEQUENCE [LARGE SCALE GENOMIC DNA]</scope>
    <source>
        <strain evidence="1 2">NCTC13316</strain>
    </source>
</reference>
<proteinExistence type="predicted"/>
<dbReference type="Proteomes" id="UP000254794">
    <property type="component" value="Unassembled WGS sequence"/>
</dbReference>
<keyword evidence="2" id="KW-1185">Reference proteome</keyword>
<name>A0A378JQ74_9GAMM</name>
<evidence type="ECO:0000313" key="2">
    <source>
        <dbReference type="Proteomes" id="UP000254794"/>
    </source>
</evidence>
<dbReference type="RefSeq" id="WP_115331669.1">
    <property type="nucleotide sequence ID" value="NZ_CAAAHP010000002.1"/>
</dbReference>
<organism evidence="1 2">
    <name type="scientific">Legionella busanensis</name>
    <dbReference type="NCBI Taxonomy" id="190655"/>
    <lineage>
        <taxon>Bacteria</taxon>
        <taxon>Pseudomonadati</taxon>
        <taxon>Pseudomonadota</taxon>
        <taxon>Gammaproteobacteria</taxon>
        <taxon>Legionellales</taxon>
        <taxon>Legionellaceae</taxon>
        <taxon>Legionella</taxon>
    </lineage>
</organism>
<dbReference type="OrthoDB" id="5653416at2"/>
<dbReference type="AlphaFoldDB" id="A0A378JQ74"/>
<evidence type="ECO:0000313" key="1">
    <source>
        <dbReference type="EMBL" id="STX52080.1"/>
    </source>
</evidence>
<gene>
    <name evidence="1" type="ORF">NCTC13316_02184</name>
</gene>
<dbReference type="EMBL" id="UGOD01000001">
    <property type="protein sequence ID" value="STX52080.1"/>
    <property type="molecule type" value="Genomic_DNA"/>
</dbReference>
<accession>A0A378JQ74</accession>
<protein>
    <submittedName>
        <fullName evidence="1">Uncharacterized protein</fullName>
    </submittedName>
</protein>
<sequence>MLLEQTNGVLQLDENANLQLAKSRNKISHVLAKKILQNPDEFIKSIQEFIEEVRKDINRSKQITLDEKKKLDDVDLKLLNSSTIPLSFQGKFFGGSTNINEKTYRSNQSLFANNDFKKPINSPVQIQGQDELLNITAMLQQFIDRISSLNNKFGFTPEESFTNTFTI</sequence>